<organism evidence="2 3">
    <name type="scientific">Solanum verrucosum</name>
    <dbReference type="NCBI Taxonomy" id="315347"/>
    <lineage>
        <taxon>Eukaryota</taxon>
        <taxon>Viridiplantae</taxon>
        <taxon>Streptophyta</taxon>
        <taxon>Embryophyta</taxon>
        <taxon>Tracheophyta</taxon>
        <taxon>Spermatophyta</taxon>
        <taxon>Magnoliopsida</taxon>
        <taxon>eudicotyledons</taxon>
        <taxon>Gunneridae</taxon>
        <taxon>Pentapetalae</taxon>
        <taxon>asterids</taxon>
        <taxon>lamiids</taxon>
        <taxon>Solanales</taxon>
        <taxon>Solanaceae</taxon>
        <taxon>Solanoideae</taxon>
        <taxon>Solaneae</taxon>
        <taxon>Solanum</taxon>
    </lineage>
</organism>
<feature type="domain" description="Integrase zinc-binding" evidence="1">
    <location>
        <begin position="1"/>
        <end position="50"/>
    </location>
</feature>
<dbReference type="AlphaFoldDB" id="A0AAF0UNU8"/>
<dbReference type="InterPro" id="IPR012337">
    <property type="entry name" value="RNaseH-like_sf"/>
</dbReference>
<evidence type="ECO:0000313" key="2">
    <source>
        <dbReference type="EMBL" id="WMV49732.1"/>
    </source>
</evidence>
<name>A0AAF0UNU8_SOLVR</name>
<evidence type="ECO:0000313" key="3">
    <source>
        <dbReference type="Proteomes" id="UP001234989"/>
    </source>
</evidence>
<accession>A0AAF0UNU8</accession>
<dbReference type="PANTHER" id="PTHR45835">
    <property type="entry name" value="YALI0A06105P"/>
    <property type="match status" value="1"/>
</dbReference>
<gene>
    <name evidence="2" type="ORF">MTR67_043117</name>
</gene>
<dbReference type="PANTHER" id="PTHR45835:SF91">
    <property type="entry name" value="RETROTRANSPOSON, TY3-GYPSY SUBCLASS-LIKE PROTEIN"/>
    <property type="match status" value="1"/>
</dbReference>
<dbReference type="InterPro" id="IPR036397">
    <property type="entry name" value="RNaseH_sf"/>
</dbReference>
<evidence type="ECO:0000259" key="1">
    <source>
        <dbReference type="Pfam" id="PF17921"/>
    </source>
</evidence>
<dbReference type="InterPro" id="IPR041588">
    <property type="entry name" value="Integrase_H2C2"/>
</dbReference>
<dbReference type="Gene3D" id="1.10.340.70">
    <property type="match status" value="1"/>
</dbReference>
<dbReference type="EMBL" id="CP133621">
    <property type="protein sequence ID" value="WMV49732.1"/>
    <property type="molecule type" value="Genomic_DNA"/>
</dbReference>
<protein>
    <recommendedName>
        <fullName evidence="1">Integrase zinc-binding domain-containing protein</fullName>
    </recommendedName>
</protein>
<proteinExistence type="predicted"/>
<dbReference type="Proteomes" id="UP001234989">
    <property type="component" value="Chromosome 10"/>
</dbReference>
<dbReference type="SUPFAM" id="SSF53098">
    <property type="entry name" value="Ribonuclease H-like"/>
    <property type="match status" value="1"/>
</dbReference>
<sequence>MEEAHSYRYLIHPNSTKMYHNLREVYWWNNMKRCSANFVAKCPNCQRVKVEHQRPYGVAQNISLSEWKWEMINMDFITRLPRSRRQHDLIWVIVDRMTKSTHFLPVKPTNSTYEYDGLYIHDVVRLHRVPLSIISNRGAQFTT</sequence>
<dbReference type="Gene3D" id="3.30.420.10">
    <property type="entry name" value="Ribonuclease H-like superfamily/Ribonuclease H"/>
    <property type="match status" value="1"/>
</dbReference>
<dbReference type="Pfam" id="PF17921">
    <property type="entry name" value="Integrase_H2C2"/>
    <property type="match status" value="1"/>
</dbReference>
<keyword evidence="3" id="KW-1185">Reference proteome</keyword>
<dbReference type="GO" id="GO:0003676">
    <property type="term" value="F:nucleic acid binding"/>
    <property type="evidence" value="ECO:0007669"/>
    <property type="project" value="InterPro"/>
</dbReference>
<reference evidence="2" key="1">
    <citation type="submission" date="2023-08" db="EMBL/GenBank/DDBJ databases">
        <title>A de novo genome assembly of Solanum verrucosum Schlechtendal, a Mexican diploid species geographically isolated from the other diploid A-genome species in potato relatives.</title>
        <authorList>
            <person name="Hosaka K."/>
        </authorList>
    </citation>
    <scope>NUCLEOTIDE SEQUENCE</scope>
    <source>
        <tissue evidence="2">Young leaves</tissue>
    </source>
</reference>